<dbReference type="EC" id="1.1.1.44" evidence="3"/>
<dbReference type="InterPro" id="IPR006115">
    <property type="entry name" value="6PGDH_NADP-bd"/>
</dbReference>
<evidence type="ECO:0000256" key="1">
    <source>
        <dbReference type="ARBA" id="ARBA00004874"/>
    </source>
</evidence>
<keyword evidence="4" id="KW-0560">Oxidoreductase</keyword>
<dbReference type="EMBL" id="JAGFMF010011830">
    <property type="protein sequence ID" value="KAG8511409.1"/>
    <property type="molecule type" value="Genomic_DNA"/>
</dbReference>
<evidence type="ECO:0000256" key="6">
    <source>
        <dbReference type="ARBA" id="ARBA00023126"/>
    </source>
</evidence>
<dbReference type="OrthoDB" id="434986at2759"/>
<dbReference type="UniPathway" id="UPA00115">
    <property type="reaction ID" value="UER00410"/>
</dbReference>
<dbReference type="AlphaFoldDB" id="A0A8J5ZX63"/>
<protein>
    <recommendedName>
        <fullName evidence="3">phosphogluconate dehydrogenase (NADP(+)-dependent, decarboxylating)</fullName>
        <ecNumber evidence="3">1.1.1.44</ecNumber>
    </recommendedName>
</protein>
<gene>
    <name evidence="9" type="ORF">J0S82_008633</name>
</gene>
<dbReference type="PANTHER" id="PTHR11811">
    <property type="entry name" value="6-PHOSPHOGLUCONATE DEHYDROGENASE"/>
    <property type="match status" value="1"/>
</dbReference>
<dbReference type="Gene3D" id="1.10.1040.10">
    <property type="entry name" value="N-(1-d-carboxylethyl)-l-norvaline Dehydrogenase, domain 2"/>
    <property type="match status" value="1"/>
</dbReference>
<dbReference type="SUPFAM" id="SSF48179">
    <property type="entry name" value="6-phosphogluconate dehydrogenase C-terminal domain-like"/>
    <property type="match status" value="1"/>
</dbReference>
<dbReference type="GO" id="GO:0006098">
    <property type="term" value="P:pentose-phosphate shunt"/>
    <property type="evidence" value="ECO:0007669"/>
    <property type="project" value="UniProtKB-UniPathway"/>
</dbReference>
<keyword evidence="6" id="KW-0570">Pentose shunt</keyword>
<feature type="region of interest" description="Disordered" evidence="7">
    <location>
        <begin position="55"/>
        <end position="74"/>
    </location>
</feature>
<dbReference type="GO" id="GO:0050661">
    <property type="term" value="F:NADP binding"/>
    <property type="evidence" value="ECO:0007669"/>
    <property type="project" value="InterPro"/>
</dbReference>
<evidence type="ECO:0000256" key="3">
    <source>
        <dbReference type="ARBA" id="ARBA00013011"/>
    </source>
</evidence>
<evidence type="ECO:0000313" key="10">
    <source>
        <dbReference type="Proteomes" id="UP000700334"/>
    </source>
</evidence>
<dbReference type="InterPro" id="IPR006114">
    <property type="entry name" value="6PGDH_C"/>
</dbReference>
<name>A0A8J5ZX63_GALPY</name>
<dbReference type="Proteomes" id="UP000700334">
    <property type="component" value="Unassembled WGS sequence"/>
</dbReference>
<dbReference type="Pfam" id="PF03446">
    <property type="entry name" value="NAD_binding_2"/>
    <property type="match status" value="1"/>
</dbReference>
<comment type="caution">
    <text evidence="9">The sequence shown here is derived from an EMBL/GenBank/DDBJ whole genome shotgun (WGS) entry which is preliminary data.</text>
</comment>
<reference evidence="9" key="1">
    <citation type="journal article" date="2021" name="Evol. Appl.">
        <title>The genome of the Pyrenean desman and the effects of bottlenecks and inbreeding on the genomic landscape of an endangered species.</title>
        <authorList>
            <person name="Escoda L."/>
            <person name="Castresana J."/>
        </authorList>
    </citation>
    <scope>NUCLEOTIDE SEQUENCE</scope>
    <source>
        <strain evidence="9">IBE-C5619</strain>
    </source>
</reference>
<dbReference type="InterPro" id="IPR013328">
    <property type="entry name" value="6PGD_dom2"/>
</dbReference>
<dbReference type="Gene3D" id="1.20.5.320">
    <property type="entry name" value="6-Phosphogluconate Dehydrogenase, domain 3"/>
    <property type="match status" value="1"/>
</dbReference>
<keyword evidence="10" id="KW-1185">Reference proteome</keyword>
<feature type="domain" description="6-phosphogluconate dehydrogenase C-terminal" evidence="8">
    <location>
        <begin position="138"/>
        <end position="280"/>
    </location>
</feature>
<dbReference type="GO" id="GO:0004616">
    <property type="term" value="F:phosphogluconate dehydrogenase (decarboxylating) activity"/>
    <property type="evidence" value="ECO:0007669"/>
    <property type="project" value="UniProtKB-EC"/>
</dbReference>
<accession>A0A8J5ZX63</accession>
<dbReference type="SMART" id="SM01350">
    <property type="entry name" value="6PGD"/>
    <property type="match status" value="1"/>
</dbReference>
<evidence type="ECO:0000256" key="4">
    <source>
        <dbReference type="ARBA" id="ARBA00023002"/>
    </source>
</evidence>
<sequence length="297" mass="32853">MAQADIAWTGLAVMGQNLMLNMNDHSFVVSAFNKIVSKGRIVTLEARIQTFKKKKKREMVSRPQGQGGMAKSRVTRRIVTCAERKKRSLAAHQEHPLRQVPCWDWIEEGAGHLVDEAQLDKDDEDSSSSRSTTCCYGACEITNSFNFQDSDGRHSPKIRGSSAQKGTRNLKCVYVWGGQGGSIIRIMFLGKIKDALGGNPELQNPLLNHLFGSVVENCQAGLLTISTGSIQTVNPMACLLSALSSYDGFRHDKLIQWGYLGAHPYELLAELGQFIHTDWTGHSNSVWSLSPCDAYIH</sequence>
<dbReference type="InterPro" id="IPR008927">
    <property type="entry name" value="6-PGluconate_DH-like_C_sf"/>
</dbReference>
<comment type="pathway">
    <text evidence="1">Carbohydrate degradation; pentose phosphate pathway; D-ribulose 5-phosphate from D-glucose 6-phosphate (oxidative stage): step 3/3.</text>
</comment>
<evidence type="ECO:0000256" key="2">
    <source>
        <dbReference type="ARBA" id="ARBA00008419"/>
    </source>
</evidence>
<dbReference type="GO" id="GO:0019521">
    <property type="term" value="P:D-gluconate metabolic process"/>
    <property type="evidence" value="ECO:0007669"/>
    <property type="project" value="UniProtKB-KW"/>
</dbReference>
<comment type="similarity">
    <text evidence="2">Belongs to the 6-phosphogluconate dehydrogenase family.</text>
</comment>
<evidence type="ECO:0000259" key="8">
    <source>
        <dbReference type="SMART" id="SM01350"/>
    </source>
</evidence>
<proteinExistence type="inferred from homology"/>
<evidence type="ECO:0000313" key="9">
    <source>
        <dbReference type="EMBL" id="KAG8511409.1"/>
    </source>
</evidence>
<evidence type="ECO:0000256" key="7">
    <source>
        <dbReference type="SAM" id="MobiDB-lite"/>
    </source>
</evidence>
<keyword evidence="5" id="KW-0311">Gluconate utilization</keyword>
<dbReference type="InterPro" id="IPR006183">
    <property type="entry name" value="Pgluconate_DH"/>
</dbReference>
<dbReference type="Pfam" id="PF00393">
    <property type="entry name" value="6PGD"/>
    <property type="match status" value="1"/>
</dbReference>
<organism evidence="9 10">
    <name type="scientific">Galemys pyrenaicus</name>
    <name type="common">Iberian desman</name>
    <name type="synonym">Pyrenean desman</name>
    <dbReference type="NCBI Taxonomy" id="202257"/>
    <lineage>
        <taxon>Eukaryota</taxon>
        <taxon>Metazoa</taxon>
        <taxon>Chordata</taxon>
        <taxon>Craniata</taxon>
        <taxon>Vertebrata</taxon>
        <taxon>Euteleostomi</taxon>
        <taxon>Mammalia</taxon>
        <taxon>Eutheria</taxon>
        <taxon>Laurasiatheria</taxon>
        <taxon>Eulipotyphla</taxon>
        <taxon>Talpidae</taxon>
        <taxon>Galemys</taxon>
    </lineage>
</organism>
<evidence type="ECO:0000256" key="5">
    <source>
        <dbReference type="ARBA" id="ARBA00023064"/>
    </source>
</evidence>